<evidence type="ECO:0000256" key="11">
    <source>
        <dbReference type="SAM" id="MobiDB-lite"/>
    </source>
</evidence>
<dbReference type="Proteomes" id="UP000887568">
    <property type="component" value="Unplaced"/>
</dbReference>
<feature type="transmembrane region" description="Helical" evidence="12">
    <location>
        <begin position="917"/>
        <end position="935"/>
    </location>
</feature>
<dbReference type="GO" id="GO:0007166">
    <property type="term" value="P:cell surface receptor signaling pathway"/>
    <property type="evidence" value="ECO:0007669"/>
    <property type="project" value="InterPro"/>
</dbReference>
<evidence type="ECO:0000256" key="10">
    <source>
        <dbReference type="PROSITE-ProRule" id="PRU00196"/>
    </source>
</evidence>
<evidence type="ECO:0000256" key="1">
    <source>
        <dbReference type="ARBA" id="ARBA00004141"/>
    </source>
</evidence>
<dbReference type="InterPro" id="IPR036772">
    <property type="entry name" value="SRCR-like_dom_sf"/>
</dbReference>
<keyword evidence="8 10" id="KW-1015">Disulfide bond</keyword>
<dbReference type="Pfam" id="PF00002">
    <property type="entry name" value="7tm_2"/>
    <property type="match status" value="1"/>
</dbReference>
<evidence type="ECO:0000256" key="2">
    <source>
        <dbReference type="ARBA" id="ARBA00004167"/>
    </source>
</evidence>
<evidence type="ECO:0000256" key="4">
    <source>
        <dbReference type="ARBA" id="ARBA00022729"/>
    </source>
</evidence>
<dbReference type="Gene3D" id="1.20.1070.10">
    <property type="entry name" value="Rhodopsin 7-helix transmembrane proteins"/>
    <property type="match status" value="1"/>
</dbReference>
<feature type="transmembrane region" description="Helical" evidence="12">
    <location>
        <begin position="882"/>
        <end position="910"/>
    </location>
</feature>
<dbReference type="Pfam" id="PF00530">
    <property type="entry name" value="SRCR"/>
    <property type="match status" value="1"/>
</dbReference>
<name>A0A913Z139_PATMI</name>
<dbReference type="PROSITE" id="PS00524">
    <property type="entry name" value="SMB_1"/>
    <property type="match status" value="1"/>
</dbReference>
<dbReference type="Gene3D" id="3.10.250.10">
    <property type="entry name" value="SRCR-like domain"/>
    <property type="match status" value="1"/>
</dbReference>
<dbReference type="PROSITE" id="PS50261">
    <property type="entry name" value="G_PROTEIN_RECEP_F2_4"/>
    <property type="match status" value="1"/>
</dbReference>
<dbReference type="InterPro" id="IPR000832">
    <property type="entry name" value="GPCR_2_secretin-like"/>
</dbReference>
<evidence type="ECO:0000259" key="14">
    <source>
        <dbReference type="PROSITE" id="PS50261"/>
    </source>
</evidence>
<keyword evidence="6 12" id="KW-1133">Transmembrane helix</keyword>
<dbReference type="PANTHER" id="PTHR45902">
    <property type="entry name" value="LATROPHILIN RECEPTOR-LIKE PROTEIN A"/>
    <property type="match status" value="1"/>
</dbReference>
<dbReference type="EnsemblMetazoa" id="XM_038189454.1">
    <property type="protein sequence ID" value="XP_038045382.1"/>
    <property type="gene ID" value="LOC119719972"/>
</dbReference>
<keyword evidence="4 13" id="KW-0732">Signal</keyword>
<feature type="region of interest" description="Disordered" evidence="11">
    <location>
        <begin position="1154"/>
        <end position="1178"/>
    </location>
</feature>
<evidence type="ECO:0000313" key="17">
    <source>
        <dbReference type="EnsemblMetazoa" id="XP_038045382.1"/>
    </source>
</evidence>
<feature type="signal peptide" evidence="13">
    <location>
        <begin position="1"/>
        <end position="22"/>
    </location>
</feature>
<evidence type="ECO:0000256" key="5">
    <source>
        <dbReference type="ARBA" id="ARBA00022737"/>
    </source>
</evidence>
<keyword evidence="9" id="KW-0325">Glycoprotein</keyword>
<dbReference type="OMA" id="NDNIHAY"/>
<evidence type="ECO:0000259" key="16">
    <source>
        <dbReference type="PROSITE" id="PS50958"/>
    </source>
</evidence>
<protein>
    <submittedName>
        <fullName evidence="17">Uncharacterized protein</fullName>
    </submittedName>
</protein>
<dbReference type="InterPro" id="IPR036024">
    <property type="entry name" value="Somatomedin_B-like_dom_sf"/>
</dbReference>
<keyword evidence="5" id="KW-0677">Repeat</keyword>
<organism evidence="17 18">
    <name type="scientific">Patiria miniata</name>
    <name type="common">Bat star</name>
    <name type="synonym">Asterina miniata</name>
    <dbReference type="NCBI Taxonomy" id="46514"/>
    <lineage>
        <taxon>Eukaryota</taxon>
        <taxon>Metazoa</taxon>
        <taxon>Echinodermata</taxon>
        <taxon>Eleutherozoa</taxon>
        <taxon>Asterozoa</taxon>
        <taxon>Asteroidea</taxon>
        <taxon>Valvatacea</taxon>
        <taxon>Valvatida</taxon>
        <taxon>Asterinidae</taxon>
        <taxon>Patiria</taxon>
    </lineage>
</organism>
<dbReference type="PANTHER" id="PTHR45902:SF1">
    <property type="entry name" value="LATROPHILIN RECEPTOR-LIKE PROTEIN A"/>
    <property type="match status" value="1"/>
</dbReference>
<feature type="disulfide bond" evidence="10">
    <location>
        <begin position="105"/>
        <end position="115"/>
    </location>
</feature>
<evidence type="ECO:0000313" key="18">
    <source>
        <dbReference type="Proteomes" id="UP000887568"/>
    </source>
</evidence>
<dbReference type="Gene3D" id="4.10.410.20">
    <property type="match status" value="1"/>
</dbReference>
<evidence type="ECO:0000256" key="9">
    <source>
        <dbReference type="ARBA" id="ARBA00023180"/>
    </source>
</evidence>
<evidence type="ECO:0000256" key="3">
    <source>
        <dbReference type="ARBA" id="ARBA00022692"/>
    </source>
</evidence>
<dbReference type="InterPro" id="IPR001212">
    <property type="entry name" value="Somatomedin_B_dom"/>
</dbReference>
<proteinExistence type="predicted"/>
<dbReference type="PROSITE" id="PS50287">
    <property type="entry name" value="SRCR_2"/>
    <property type="match status" value="3"/>
</dbReference>
<sequence>MDLTLLRLLGFSILLRYVPATAEKLANSTIDLRIVGGRYPNEGQVEVRLPGQETWGSYCSVDLKWTYTAGRVLCRQLGYPTLYAISNTAEFGRATGPIWLQEIDCSETLTSLEECSLELWTPRYYGCDHRHDVGIKCLTGGIQLVDGRRENDGKVLLHLGGAEWASLRYFGTTERNRVSDYICRYLGYPFAVGPTQFQADDESQAVICNYNHCKGSATSNDFFECLDEMPLRFCRDEDKRNTSLLGVACVKEDEVLPPTASPEFRLSPPDTRWNGSRHVGFLEGRYNGSDWKTVCIHLTCLSDNENGFADRACRYHGYPRASYWEQIPSAESNHPSNGDDLILRVTYLGERRWMYGKNSCRDHNYNQIVFECDQGVTMYGLTVYPCSTQSCSGRCGSPATETQCGCDALCALCNDCCHDYSTRCHLQQQNVTEKFLLVASLHDFLSCVIVDDERAVLVQGCPTDWLDDEVELCQNDSMSEKVKYGGFFHDVYCAICYYNESCVITTKLVEYKYSRYSSDISSLEYDSENGESPDINYSSYNFGIDNCSAYNVSLAIQSGCRAYSAMVVASDGRVYKNPHCAFCNGVNFSGWDYDCSISPGCSAVLNTFILLGRIAIPWVPEQSTDFGLLSNAYCFNKQYVIRVKSSVNLHASGVKTMTQSRTSGMMQCYLIVLSQQNVQSTWPFYVAFIEGKLVSVWEDVTSEVTTLNLGNVTDFEALLDDSALPNNEESSFNKWVVRCGVAQVEFDEICGLVDDHIEPCENSLYITNEEMLKAFNFSGIQVVYVGGGLLVEAKWVSYTRSYQYQPQVQNTSAKSNTVKVCGEPFLNEECRTPLIQTTKLVSSGGASVVQYQNKLFLEGRVVYLPDDRILICSSIFTTVDPLYVVSCVSYSLSTVALVATFTTYCVFPALRNVPGRAIMGLTAAFSTAQLLTLTVLQFTEPVAFCVTIAALLHLLWLSTFAWMNVLAFDLVRTFSSKQTCRPNMRVFLVYSVYGWGLPLLIVATCLLIHFVWDQQLDFRYGVGPGEDTCWLSGQHAIVGAFVAPIACSLVANVVMFGWTVRSVHASVVAGVMVRADKSRTKEKARELWIYLKISAVMGFTWVFGCLANRINHVVLWYLFVILNSLQGVFIFVSFGCNRRIRALWREKLVAKQPRGTSDTKTRKTQSASVVSKQSGSRV</sequence>
<evidence type="ECO:0000256" key="6">
    <source>
        <dbReference type="ARBA" id="ARBA00022989"/>
    </source>
</evidence>
<dbReference type="GO" id="GO:0004930">
    <property type="term" value="F:G protein-coupled receptor activity"/>
    <property type="evidence" value="ECO:0007669"/>
    <property type="project" value="InterPro"/>
</dbReference>
<feature type="domain" description="SRCR" evidence="15">
    <location>
        <begin position="264"/>
        <end position="405"/>
    </location>
</feature>
<dbReference type="Pfam" id="PF01033">
    <property type="entry name" value="Somatomedin_B"/>
    <property type="match status" value="1"/>
</dbReference>
<evidence type="ECO:0000256" key="7">
    <source>
        <dbReference type="ARBA" id="ARBA00023136"/>
    </source>
</evidence>
<dbReference type="GeneID" id="119719972"/>
<feature type="transmembrane region" description="Helical" evidence="12">
    <location>
        <begin position="1087"/>
        <end position="1110"/>
    </location>
</feature>
<dbReference type="GO" id="GO:0016020">
    <property type="term" value="C:membrane"/>
    <property type="evidence" value="ECO:0007669"/>
    <property type="project" value="UniProtKB-SubCell"/>
</dbReference>
<dbReference type="OrthoDB" id="6153483at2759"/>
<evidence type="ECO:0000256" key="8">
    <source>
        <dbReference type="ARBA" id="ARBA00023157"/>
    </source>
</evidence>
<feature type="transmembrane region" description="Helical" evidence="12">
    <location>
        <begin position="987"/>
        <end position="1012"/>
    </location>
</feature>
<dbReference type="InterPro" id="IPR017981">
    <property type="entry name" value="GPCR_2-like_7TM"/>
</dbReference>
<dbReference type="PROSITE" id="PS50958">
    <property type="entry name" value="SMB_2"/>
    <property type="match status" value="1"/>
</dbReference>
<reference evidence="17" key="1">
    <citation type="submission" date="2022-11" db="UniProtKB">
        <authorList>
            <consortium name="EnsemblMetazoa"/>
        </authorList>
    </citation>
    <scope>IDENTIFICATION</scope>
</reference>
<dbReference type="RefSeq" id="XP_038045382.1">
    <property type="nucleotide sequence ID" value="XM_038189454.1"/>
</dbReference>
<dbReference type="SUPFAM" id="SSF90188">
    <property type="entry name" value="Somatomedin B domain"/>
    <property type="match status" value="1"/>
</dbReference>
<evidence type="ECO:0000256" key="12">
    <source>
        <dbReference type="SAM" id="Phobius"/>
    </source>
</evidence>
<evidence type="ECO:0000256" key="13">
    <source>
        <dbReference type="SAM" id="SignalP"/>
    </source>
</evidence>
<feature type="domain" description="G-protein coupled receptors family 2 profile 2" evidence="14">
    <location>
        <begin position="882"/>
        <end position="1138"/>
    </location>
</feature>
<feature type="domain" description="SRCR" evidence="15">
    <location>
        <begin position="142"/>
        <end position="250"/>
    </location>
</feature>
<feature type="transmembrane region" description="Helical" evidence="12">
    <location>
        <begin position="1032"/>
        <end position="1054"/>
    </location>
</feature>
<dbReference type="SMART" id="SM00201">
    <property type="entry name" value="SO"/>
    <property type="match status" value="1"/>
</dbReference>
<feature type="transmembrane region" description="Helical" evidence="12">
    <location>
        <begin position="941"/>
        <end position="966"/>
    </location>
</feature>
<dbReference type="CDD" id="cd15039">
    <property type="entry name" value="7tmB3_Methuselah-like"/>
    <property type="match status" value="1"/>
</dbReference>
<comment type="subcellular location">
    <subcellularLocation>
        <location evidence="1">Membrane</location>
        <topology evidence="1">Multi-pass membrane protein</topology>
    </subcellularLocation>
    <subcellularLocation>
        <location evidence="2">Membrane</location>
        <topology evidence="2">Single-pass membrane protein</topology>
    </subcellularLocation>
</comment>
<dbReference type="SUPFAM" id="SSF56487">
    <property type="entry name" value="SRCR-like"/>
    <property type="match status" value="1"/>
</dbReference>
<dbReference type="PRINTS" id="PR00258">
    <property type="entry name" value="SPERACTRCPTR"/>
</dbReference>
<dbReference type="SMART" id="SM00202">
    <property type="entry name" value="SR"/>
    <property type="match status" value="1"/>
</dbReference>
<feature type="domain" description="SMB" evidence="16">
    <location>
        <begin position="387"/>
        <end position="429"/>
    </location>
</feature>
<feature type="transmembrane region" description="Helical" evidence="12">
    <location>
        <begin position="1116"/>
        <end position="1136"/>
    </location>
</feature>
<feature type="chain" id="PRO_5037426211" evidence="13">
    <location>
        <begin position="23"/>
        <end position="1178"/>
    </location>
</feature>
<dbReference type="FunFam" id="3.10.250.10:FF:000016">
    <property type="entry name" value="Scavenger receptor cysteine-rich protein type 12"/>
    <property type="match status" value="1"/>
</dbReference>
<dbReference type="InterPro" id="IPR001190">
    <property type="entry name" value="SRCR"/>
</dbReference>
<keyword evidence="7 12" id="KW-0472">Membrane</keyword>
<evidence type="ECO:0000259" key="15">
    <source>
        <dbReference type="PROSITE" id="PS50287"/>
    </source>
</evidence>
<keyword evidence="18" id="KW-1185">Reference proteome</keyword>
<accession>A0A913Z139</accession>
<keyword evidence="3 12" id="KW-0812">Transmembrane</keyword>
<comment type="caution">
    <text evidence="10">Lacks conserved residue(s) required for the propagation of feature annotation.</text>
</comment>
<dbReference type="InterPro" id="IPR053231">
    <property type="entry name" value="GPCR_LN-TM7"/>
</dbReference>
<feature type="domain" description="SRCR" evidence="15">
    <location>
        <begin position="32"/>
        <end position="138"/>
    </location>
</feature>
<dbReference type="AlphaFoldDB" id="A0A913Z139"/>